<gene>
    <name evidence="2" type="ORF">LCGC14_2022330</name>
</gene>
<proteinExistence type="predicted"/>
<feature type="compositionally biased region" description="Polar residues" evidence="1">
    <location>
        <begin position="69"/>
        <end position="78"/>
    </location>
</feature>
<organism evidence="2">
    <name type="scientific">marine sediment metagenome</name>
    <dbReference type="NCBI Taxonomy" id="412755"/>
    <lineage>
        <taxon>unclassified sequences</taxon>
        <taxon>metagenomes</taxon>
        <taxon>ecological metagenomes</taxon>
    </lineage>
</organism>
<evidence type="ECO:0000313" key="2">
    <source>
        <dbReference type="EMBL" id="KKL78685.1"/>
    </source>
</evidence>
<name>A0A0F9HAE7_9ZZZZ</name>
<evidence type="ECO:0000256" key="1">
    <source>
        <dbReference type="SAM" id="MobiDB-lite"/>
    </source>
</evidence>
<dbReference type="AlphaFoldDB" id="A0A0F9HAE7"/>
<comment type="caution">
    <text evidence="2">The sequence shown here is derived from an EMBL/GenBank/DDBJ whole genome shotgun (WGS) entry which is preliminary data.</text>
</comment>
<feature type="region of interest" description="Disordered" evidence="1">
    <location>
        <begin position="57"/>
        <end position="86"/>
    </location>
</feature>
<dbReference type="EMBL" id="LAZR01023378">
    <property type="protein sequence ID" value="KKL78685.1"/>
    <property type="molecule type" value="Genomic_DNA"/>
</dbReference>
<reference evidence="2" key="1">
    <citation type="journal article" date="2015" name="Nature">
        <title>Complex archaea that bridge the gap between prokaryotes and eukaryotes.</title>
        <authorList>
            <person name="Spang A."/>
            <person name="Saw J.H."/>
            <person name="Jorgensen S.L."/>
            <person name="Zaremba-Niedzwiedzka K."/>
            <person name="Martijn J."/>
            <person name="Lind A.E."/>
            <person name="van Eijk R."/>
            <person name="Schleper C."/>
            <person name="Guy L."/>
            <person name="Ettema T.J."/>
        </authorList>
    </citation>
    <scope>NUCLEOTIDE SEQUENCE</scope>
</reference>
<accession>A0A0F9HAE7</accession>
<protein>
    <submittedName>
        <fullName evidence="2">Uncharacterized protein</fullName>
    </submittedName>
</protein>
<feature type="non-terminal residue" evidence="2">
    <location>
        <position position="86"/>
    </location>
</feature>
<sequence>MPQGFPRVLWIDDKAYKIAGTQDRTPRWQVTPVPAQPGDPTRERVINLGDTSACLIGGRRHGDRPSPNGVANVSNADTSYEDRIGA</sequence>